<evidence type="ECO:0000256" key="4">
    <source>
        <dbReference type="ARBA" id="ARBA00023136"/>
    </source>
</evidence>
<keyword evidence="3 5" id="KW-1133">Transmembrane helix</keyword>
<evidence type="ECO:0000256" key="2">
    <source>
        <dbReference type="ARBA" id="ARBA00022692"/>
    </source>
</evidence>
<evidence type="ECO:0000256" key="5">
    <source>
        <dbReference type="SAM" id="Phobius"/>
    </source>
</evidence>
<reference evidence="6 7" key="1">
    <citation type="journal article" date="2023" name="G3 (Bethesda)">
        <title>A chromosome-length genome assembly and annotation of blackberry (Rubus argutus, cv. 'Hillquist').</title>
        <authorList>
            <person name="Bruna T."/>
            <person name="Aryal R."/>
            <person name="Dudchenko O."/>
            <person name="Sargent D.J."/>
            <person name="Mead D."/>
            <person name="Buti M."/>
            <person name="Cavallini A."/>
            <person name="Hytonen T."/>
            <person name="Andres J."/>
            <person name="Pham M."/>
            <person name="Weisz D."/>
            <person name="Mascagni F."/>
            <person name="Usai G."/>
            <person name="Natali L."/>
            <person name="Bassil N."/>
            <person name="Fernandez G.E."/>
            <person name="Lomsadze A."/>
            <person name="Armour M."/>
            <person name="Olukolu B."/>
            <person name="Poorten T."/>
            <person name="Britton C."/>
            <person name="Davik J."/>
            <person name="Ashrafi H."/>
            <person name="Aiden E.L."/>
            <person name="Borodovsky M."/>
            <person name="Worthington M."/>
        </authorList>
    </citation>
    <scope>NUCLEOTIDE SEQUENCE [LARGE SCALE GENOMIC DNA]</scope>
    <source>
        <strain evidence="6">PI 553951</strain>
    </source>
</reference>
<protein>
    <submittedName>
        <fullName evidence="6">Uncharacterized protein</fullName>
    </submittedName>
</protein>
<dbReference type="EMBL" id="JBEDUW010000002">
    <property type="protein sequence ID" value="KAK9944404.1"/>
    <property type="molecule type" value="Genomic_DNA"/>
</dbReference>
<dbReference type="Proteomes" id="UP001457282">
    <property type="component" value="Unassembled WGS sequence"/>
</dbReference>
<dbReference type="GO" id="GO:0016020">
    <property type="term" value="C:membrane"/>
    <property type="evidence" value="ECO:0007669"/>
    <property type="project" value="UniProtKB-SubCell"/>
</dbReference>
<keyword evidence="4 5" id="KW-0472">Membrane</keyword>
<feature type="transmembrane region" description="Helical" evidence="5">
    <location>
        <begin position="59"/>
        <end position="77"/>
    </location>
</feature>
<gene>
    <name evidence="6" type="ORF">M0R45_009974</name>
</gene>
<dbReference type="PANTHER" id="PTHR11662">
    <property type="entry name" value="SOLUTE CARRIER FAMILY 17"/>
    <property type="match status" value="1"/>
</dbReference>
<dbReference type="InterPro" id="IPR050382">
    <property type="entry name" value="MFS_Na/Anion_cotransporter"/>
</dbReference>
<feature type="transmembrane region" description="Helical" evidence="5">
    <location>
        <begin position="21"/>
        <end position="39"/>
    </location>
</feature>
<dbReference type="InterPro" id="IPR036259">
    <property type="entry name" value="MFS_trans_sf"/>
</dbReference>
<keyword evidence="7" id="KW-1185">Reference proteome</keyword>
<name>A0AAW1Y624_RUBAR</name>
<evidence type="ECO:0000313" key="6">
    <source>
        <dbReference type="EMBL" id="KAK9944404.1"/>
    </source>
</evidence>
<comment type="subcellular location">
    <subcellularLocation>
        <location evidence="1">Membrane</location>
        <topology evidence="1">Multi-pass membrane protein</topology>
    </subcellularLocation>
</comment>
<organism evidence="6 7">
    <name type="scientific">Rubus argutus</name>
    <name type="common">Southern blackberry</name>
    <dbReference type="NCBI Taxonomy" id="59490"/>
    <lineage>
        <taxon>Eukaryota</taxon>
        <taxon>Viridiplantae</taxon>
        <taxon>Streptophyta</taxon>
        <taxon>Embryophyta</taxon>
        <taxon>Tracheophyta</taxon>
        <taxon>Spermatophyta</taxon>
        <taxon>Magnoliopsida</taxon>
        <taxon>eudicotyledons</taxon>
        <taxon>Gunneridae</taxon>
        <taxon>Pentapetalae</taxon>
        <taxon>rosids</taxon>
        <taxon>fabids</taxon>
        <taxon>Rosales</taxon>
        <taxon>Rosaceae</taxon>
        <taxon>Rosoideae</taxon>
        <taxon>Rosoideae incertae sedis</taxon>
        <taxon>Rubus</taxon>
    </lineage>
</organism>
<evidence type="ECO:0000256" key="1">
    <source>
        <dbReference type="ARBA" id="ARBA00004141"/>
    </source>
</evidence>
<feature type="transmembrane region" description="Helical" evidence="5">
    <location>
        <begin position="89"/>
        <end position="108"/>
    </location>
</feature>
<dbReference type="PANTHER" id="PTHR11662:SF282">
    <property type="entry name" value="ANION TRANSPORTER 5-RELATED"/>
    <property type="match status" value="1"/>
</dbReference>
<evidence type="ECO:0000313" key="7">
    <source>
        <dbReference type="Proteomes" id="UP001457282"/>
    </source>
</evidence>
<dbReference type="AlphaFoldDB" id="A0AAW1Y624"/>
<dbReference type="SUPFAM" id="SSF103473">
    <property type="entry name" value="MFS general substrate transporter"/>
    <property type="match status" value="1"/>
</dbReference>
<keyword evidence="2 5" id="KW-0812">Transmembrane</keyword>
<accession>A0AAW1Y624</accession>
<sequence length="126" mass="14503">MENFPILLETPKFHGRVNDFTFHYALFVMMNWLPTYLIFEQGLKRSLQEMGTNKKLPYLNMFIFSDIGGFVADYLITKRLMSVSGTRKFLNTLGFIGASIALMALPNFRTSLSWVLLFSTGEMILD</sequence>
<comment type="caution">
    <text evidence="6">The sequence shown here is derived from an EMBL/GenBank/DDBJ whole genome shotgun (WGS) entry which is preliminary data.</text>
</comment>
<proteinExistence type="predicted"/>
<evidence type="ECO:0000256" key="3">
    <source>
        <dbReference type="ARBA" id="ARBA00022989"/>
    </source>
</evidence>